<comment type="caution">
    <text evidence="1">The sequence shown here is derived from an EMBL/GenBank/DDBJ whole genome shotgun (WGS) entry which is preliminary data.</text>
</comment>
<accession>A0A0F9EG11</accession>
<proteinExistence type="predicted"/>
<reference evidence="1" key="1">
    <citation type="journal article" date="2015" name="Nature">
        <title>Complex archaea that bridge the gap between prokaryotes and eukaryotes.</title>
        <authorList>
            <person name="Spang A."/>
            <person name="Saw J.H."/>
            <person name="Jorgensen S.L."/>
            <person name="Zaremba-Niedzwiedzka K."/>
            <person name="Martijn J."/>
            <person name="Lind A.E."/>
            <person name="van Eijk R."/>
            <person name="Schleper C."/>
            <person name="Guy L."/>
            <person name="Ettema T.J."/>
        </authorList>
    </citation>
    <scope>NUCLEOTIDE SEQUENCE</scope>
</reference>
<dbReference type="AlphaFoldDB" id="A0A0F9EG11"/>
<gene>
    <name evidence="1" type="ORF">LCGC14_2371870</name>
</gene>
<sequence>MDLPENTSMFPYKLCKTCHMTVPTEIDLRDKVVLEFIPEKIVSV</sequence>
<dbReference type="EMBL" id="LAZR01034980">
    <property type="protein sequence ID" value="KKL28766.1"/>
    <property type="molecule type" value="Genomic_DNA"/>
</dbReference>
<evidence type="ECO:0000313" key="1">
    <source>
        <dbReference type="EMBL" id="KKL28766.1"/>
    </source>
</evidence>
<name>A0A0F9EG11_9ZZZZ</name>
<organism evidence="1">
    <name type="scientific">marine sediment metagenome</name>
    <dbReference type="NCBI Taxonomy" id="412755"/>
    <lineage>
        <taxon>unclassified sequences</taxon>
        <taxon>metagenomes</taxon>
        <taxon>ecological metagenomes</taxon>
    </lineage>
</organism>
<protein>
    <submittedName>
        <fullName evidence="1">Uncharacterized protein</fullName>
    </submittedName>
</protein>